<accession>A0A1X7GTU7</accession>
<keyword evidence="4" id="KW-1185">Reference proteome</keyword>
<gene>
    <name evidence="3" type="ORF">SAMN06295900_11853</name>
</gene>
<dbReference type="InterPro" id="IPR006076">
    <property type="entry name" value="FAD-dep_OxRdtase"/>
</dbReference>
<dbReference type="OrthoDB" id="9342835at2"/>
<evidence type="ECO:0000313" key="3">
    <source>
        <dbReference type="EMBL" id="SMF74635.1"/>
    </source>
</evidence>
<reference evidence="4" key="1">
    <citation type="submission" date="2017-04" db="EMBL/GenBank/DDBJ databases">
        <authorList>
            <person name="Varghese N."/>
            <person name="Submissions S."/>
        </authorList>
    </citation>
    <scope>NUCLEOTIDE SEQUENCE [LARGE SCALE GENOMIC DNA]</scope>
    <source>
        <strain evidence="4">Ballard 720</strain>
    </source>
</reference>
<proteinExistence type="predicted"/>
<organism evidence="3 4">
    <name type="scientific">Trinickia caryophylli</name>
    <name type="common">Paraburkholderia caryophylli</name>
    <dbReference type="NCBI Taxonomy" id="28094"/>
    <lineage>
        <taxon>Bacteria</taxon>
        <taxon>Pseudomonadati</taxon>
        <taxon>Pseudomonadota</taxon>
        <taxon>Betaproteobacteria</taxon>
        <taxon>Burkholderiales</taxon>
        <taxon>Burkholderiaceae</taxon>
        <taxon>Trinickia</taxon>
    </lineage>
</organism>
<evidence type="ECO:0000256" key="1">
    <source>
        <dbReference type="ARBA" id="ARBA00023002"/>
    </source>
</evidence>
<dbReference type="GeneID" id="95551150"/>
<dbReference type="InterPro" id="IPR036188">
    <property type="entry name" value="FAD/NAD-bd_sf"/>
</dbReference>
<feature type="domain" description="FAD dependent oxidoreductase" evidence="2">
    <location>
        <begin position="31"/>
        <end position="385"/>
    </location>
</feature>
<dbReference type="GO" id="GO:0016491">
    <property type="term" value="F:oxidoreductase activity"/>
    <property type="evidence" value="ECO:0007669"/>
    <property type="project" value="UniProtKB-KW"/>
</dbReference>
<dbReference type="STRING" id="28094.SAMN06295900_11853"/>
<dbReference type="SUPFAM" id="SSF51905">
    <property type="entry name" value="FAD/NAD(P)-binding domain"/>
    <property type="match status" value="1"/>
</dbReference>
<dbReference type="EMBL" id="FXAH01000018">
    <property type="protein sequence ID" value="SMF74635.1"/>
    <property type="molecule type" value="Genomic_DNA"/>
</dbReference>
<dbReference type="AlphaFoldDB" id="A0A1X7GTU7"/>
<dbReference type="Gene3D" id="3.30.9.10">
    <property type="entry name" value="D-Amino Acid Oxidase, subunit A, domain 2"/>
    <property type="match status" value="1"/>
</dbReference>
<dbReference type="Proteomes" id="UP000192911">
    <property type="component" value="Unassembled WGS sequence"/>
</dbReference>
<dbReference type="Gene3D" id="3.50.50.60">
    <property type="entry name" value="FAD/NAD(P)-binding domain"/>
    <property type="match status" value="1"/>
</dbReference>
<evidence type="ECO:0000259" key="2">
    <source>
        <dbReference type="Pfam" id="PF01266"/>
    </source>
</evidence>
<keyword evidence="1" id="KW-0560">Oxidoreductase</keyword>
<dbReference type="GO" id="GO:0005737">
    <property type="term" value="C:cytoplasm"/>
    <property type="evidence" value="ECO:0007669"/>
    <property type="project" value="TreeGrafter"/>
</dbReference>
<dbReference type="Pfam" id="PF01266">
    <property type="entry name" value="DAO"/>
    <property type="match status" value="1"/>
</dbReference>
<dbReference type="PANTHER" id="PTHR13847:SF194">
    <property type="entry name" value="OXIDOREDUCTASE"/>
    <property type="match status" value="1"/>
</dbReference>
<name>A0A1X7GTU7_TRICW</name>
<sequence>MHTDETPTYYTATRKYDLAFPSLEGDIEAEVVIVGGGFSGIHTALELAERGVTDTVVLEGRHLGYGGTGRNGGQVMAGIGHDLDAIRRDVGDEGLQAIFALSDLGPQIMRERIARYGIDADFRSGYGYLAYNARQAATLKAWEKEFQSLGSPYEIRYLEGRDVGQIIGSDVYHAALLHMGGGHVHSLNLLLGEAKAVSEVYGGRIFEYSPVLEVTYGDSIVARTAKGRVKARKLVWAVDGFNNRIEPALHGSTINVYAYNSVTEPLSAALIERISPIRGAYSDIRPVINYYRVTNDNRLMFGSSTQLIERMPTDLKEWNRRLMLEVFPYLHDVRIDLAWGGPMATTRNLFPQLGTLPGHPNAFFVQGYCGFGVTPSQIICKILAEGVLGGSERYRLLSSVGRAEIAGKDRYRALLVTLGKALHQTSGYWHGRR</sequence>
<evidence type="ECO:0000313" key="4">
    <source>
        <dbReference type="Proteomes" id="UP000192911"/>
    </source>
</evidence>
<dbReference type="PANTHER" id="PTHR13847">
    <property type="entry name" value="SARCOSINE DEHYDROGENASE-RELATED"/>
    <property type="match status" value="1"/>
</dbReference>
<dbReference type="RefSeq" id="WP_085230081.1">
    <property type="nucleotide sequence ID" value="NZ_BSQD01000016.1"/>
</dbReference>
<protein>
    <submittedName>
        <fullName evidence="3">Gamma-glutamylputrescine oxidase</fullName>
    </submittedName>
</protein>